<dbReference type="EMBL" id="AP027070">
    <property type="protein sequence ID" value="BDU62995.1"/>
    <property type="molecule type" value="Genomic_DNA"/>
</dbReference>
<evidence type="ECO:0000313" key="5">
    <source>
        <dbReference type="EMBL" id="BDU62995.1"/>
    </source>
</evidence>
<dbReference type="PROSITE" id="PS50234">
    <property type="entry name" value="VWFA"/>
    <property type="match status" value="1"/>
</dbReference>
<evidence type="ECO:0000256" key="1">
    <source>
        <dbReference type="ARBA" id="ARBA00004613"/>
    </source>
</evidence>
<accession>A0ABM8DK91</accession>
<dbReference type="Gene3D" id="3.40.50.410">
    <property type="entry name" value="von Willebrand factor, type A domain"/>
    <property type="match status" value="1"/>
</dbReference>
<keyword evidence="2" id="KW-0964">Secreted</keyword>
<feature type="domain" description="VWFA" evidence="4">
    <location>
        <begin position="231"/>
        <end position="371"/>
    </location>
</feature>
<dbReference type="PANTHER" id="PTHR47763">
    <property type="entry name" value="ALPHA-PROTEIN KINASE VWKA"/>
    <property type="match status" value="1"/>
</dbReference>
<dbReference type="SUPFAM" id="SSF53300">
    <property type="entry name" value="vWA-like"/>
    <property type="match status" value="1"/>
</dbReference>
<evidence type="ECO:0000259" key="4">
    <source>
        <dbReference type="PROSITE" id="PS50234"/>
    </source>
</evidence>
<reference evidence="5 6" key="1">
    <citation type="submission" date="2022-11" db="EMBL/GenBank/DDBJ databases">
        <title>Genome sequence of clinical isolate of the human pathogenic Borrelia fainii.</title>
        <authorList>
            <person name="Itokawa K."/>
            <person name="Sato K."/>
            <person name="Qiu Y."/>
        </authorList>
    </citation>
    <scope>NUCLEOTIDE SEQUENCE [LARGE SCALE GENOMIC DNA]</scope>
    <source>
        <strain evidence="5 6">Qtaro</strain>
    </source>
</reference>
<proteinExistence type="predicted"/>
<gene>
    <name evidence="5" type="ORF">BOFE_05350</name>
</gene>
<dbReference type="CDD" id="cd00198">
    <property type="entry name" value="vWFA"/>
    <property type="match status" value="1"/>
</dbReference>
<dbReference type="InterPro" id="IPR056861">
    <property type="entry name" value="HMCN1-like_VWA"/>
</dbReference>
<dbReference type="InterPro" id="IPR052969">
    <property type="entry name" value="Thr-specific_kinase-like"/>
</dbReference>
<keyword evidence="3" id="KW-0732">Signal</keyword>
<dbReference type="InterPro" id="IPR036465">
    <property type="entry name" value="vWFA_dom_sf"/>
</dbReference>
<keyword evidence="6" id="KW-1185">Reference proteome</keyword>
<sequence>MRKAYFIIFLFIVFNLFSSMNDHLSINIDDVYVEAHEDGFHLFIRKKPNIKSVILTESFEIPGKSKDVSTYSFRTLEYNKINGDEIRILNGRVIQNRRLLSLTSSTPVQNRRFGQAFHILIPKKLRYGFPNFSTRSDDIDLEVLKRKKDPFWFSIRTFEKKYNDYLGQYKDNAYELFFGDIQLKSTIDNNNLQKEFYRFADNVVVAKKGLDLVEKIKNILEKSEDPLADLDLVFVIDVTDSMKNHIEILKEHLFSMIESQLSQYKSYRIGFVFYKDYLEDFLTRSFDFNNKEYLNNVLGGISVGGGGDYPEAVFEGINAAVTQFDWSADNRFIIVLGNAPPHEYPRGPIVYEDVIKSAKEKDITIYGILLK</sequence>
<evidence type="ECO:0000313" key="6">
    <source>
        <dbReference type="Proteomes" id="UP001317516"/>
    </source>
</evidence>
<name>A0ABM8DK91_9SPIR</name>
<dbReference type="Pfam" id="PF25106">
    <property type="entry name" value="VWA_4"/>
    <property type="match status" value="1"/>
</dbReference>
<dbReference type="InterPro" id="IPR002035">
    <property type="entry name" value="VWF_A"/>
</dbReference>
<organism evidence="5 6">
    <name type="scientific">Candidatus Borrelia fainii</name>
    <dbReference type="NCBI Taxonomy" id="2518322"/>
    <lineage>
        <taxon>Bacteria</taxon>
        <taxon>Pseudomonadati</taxon>
        <taxon>Spirochaetota</taxon>
        <taxon>Spirochaetia</taxon>
        <taxon>Spirochaetales</taxon>
        <taxon>Borreliaceae</taxon>
        <taxon>Borrelia</taxon>
    </lineage>
</organism>
<evidence type="ECO:0000256" key="2">
    <source>
        <dbReference type="ARBA" id="ARBA00022525"/>
    </source>
</evidence>
<protein>
    <submittedName>
        <fullName evidence="5">Membrane protein</fullName>
    </submittedName>
</protein>
<dbReference type="Proteomes" id="UP001317516">
    <property type="component" value="Chromosome"/>
</dbReference>
<evidence type="ECO:0000256" key="3">
    <source>
        <dbReference type="ARBA" id="ARBA00022729"/>
    </source>
</evidence>
<comment type="subcellular location">
    <subcellularLocation>
        <location evidence="1">Secreted</location>
    </subcellularLocation>
</comment>
<dbReference type="PANTHER" id="PTHR47763:SF1">
    <property type="entry name" value="DUF659 DOMAIN-CONTAINING PROTEIN"/>
    <property type="match status" value="1"/>
</dbReference>
<dbReference type="RefSeq" id="WP_281861522.1">
    <property type="nucleotide sequence ID" value="NZ_AP027070.1"/>
</dbReference>